<dbReference type="Pfam" id="PF00215">
    <property type="entry name" value="OMPdecase"/>
    <property type="match status" value="2"/>
</dbReference>
<evidence type="ECO:0000256" key="8">
    <source>
        <dbReference type="ARBA" id="ARBA00049157"/>
    </source>
</evidence>
<feature type="binding site" evidence="10">
    <location>
        <position position="146"/>
    </location>
    <ligand>
        <name>substrate</name>
    </ligand>
</feature>
<organism evidence="13 14">
    <name type="scientific">Velamenicoccus archaeovorus</name>
    <dbReference type="NCBI Taxonomy" id="1930593"/>
    <lineage>
        <taxon>Bacteria</taxon>
        <taxon>Pseudomonadati</taxon>
        <taxon>Candidatus Omnitrophota</taxon>
        <taxon>Candidatus Velamenicoccus</taxon>
    </lineage>
</organism>
<evidence type="ECO:0000256" key="7">
    <source>
        <dbReference type="ARBA" id="ARBA00023239"/>
    </source>
</evidence>
<dbReference type="RefSeq" id="WP_128700676.1">
    <property type="nucleotide sequence ID" value="NZ_CP019384.1"/>
</dbReference>
<feature type="binding site" evidence="10">
    <location>
        <position position="10"/>
    </location>
    <ligand>
        <name>substrate</name>
    </ligand>
</feature>
<evidence type="ECO:0000256" key="5">
    <source>
        <dbReference type="ARBA" id="ARBA00022793"/>
    </source>
</evidence>
<evidence type="ECO:0000256" key="10">
    <source>
        <dbReference type="PIRSR" id="PIRSR614732-2"/>
    </source>
</evidence>
<dbReference type="EMBL" id="CP019384">
    <property type="protein sequence ID" value="QAT17709.1"/>
    <property type="molecule type" value="Genomic_DNA"/>
</dbReference>
<accession>A0A410P6A0</accession>
<feature type="binding site" evidence="10">
    <location>
        <position position="229"/>
    </location>
    <ligand>
        <name>substrate</name>
    </ligand>
</feature>
<proteinExistence type="inferred from homology"/>
<feature type="active site" description="For OMPdecase activity" evidence="9">
    <location>
        <position position="64"/>
    </location>
</feature>
<evidence type="ECO:0000313" key="13">
    <source>
        <dbReference type="EMBL" id="QAT17709.1"/>
    </source>
</evidence>
<feature type="active site" description="For OMPdecase activity" evidence="9">
    <location>
        <position position="61"/>
    </location>
</feature>
<feature type="active site" description="For OMPdecase activity" evidence="9">
    <location>
        <position position="59"/>
    </location>
</feature>
<comment type="function">
    <text evidence="1">Catalyzes the decarboxylation of orotidine 5'-monophosphate (OMP) to uridine 5'-monophosphate (UMP).</text>
</comment>
<sequence length="248" mass="26007">MKTDLIVALDVESLQKAKDIVGKLYPAVKYFKVGSQLFTACGPEIVQFIGKTGGKVFLDLKFHDIPNTVRRVVATGTAISIVSETTIGSPEAPAPTGDSVRYPVFMMTVHAVGGQEMMRWAAEAARERAAQLKIEKPKIVAVTVLTSAKASSNTQETVLALAREAQISGLDGVVCSAHEAAAVRKACGENFIIVTPGIRLPDGDAGDQKRVATPALAAAAGSNYLVVGRPILEAPDPLAAAKKMLGAL</sequence>
<keyword evidence="7 11" id="KW-0456">Lyase</keyword>
<dbReference type="PANTHER" id="PTHR32119:SF2">
    <property type="entry name" value="OROTIDINE 5'-PHOSPHATE DECARBOXYLASE"/>
    <property type="match status" value="1"/>
</dbReference>
<dbReference type="Proteomes" id="UP000287243">
    <property type="component" value="Chromosome"/>
</dbReference>
<feature type="binding site" evidence="10">
    <location>
        <position position="32"/>
    </location>
    <ligand>
        <name>substrate</name>
    </ligand>
</feature>
<dbReference type="InterPro" id="IPR001754">
    <property type="entry name" value="OMPdeCOase_dom"/>
</dbReference>
<evidence type="ECO:0000259" key="12">
    <source>
        <dbReference type="SMART" id="SM00934"/>
    </source>
</evidence>
<dbReference type="PROSITE" id="PS00156">
    <property type="entry name" value="OMPDECASE"/>
    <property type="match status" value="1"/>
</dbReference>
<evidence type="ECO:0000256" key="4">
    <source>
        <dbReference type="ARBA" id="ARBA00021923"/>
    </source>
</evidence>
<dbReference type="NCBIfam" id="TIGR01740">
    <property type="entry name" value="pyrF"/>
    <property type="match status" value="1"/>
</dbReference>
<dbReference type="CDD" id="cd04725">
    <property type="entry name" value="OMP_decarboxylase_like"/>
    <property type="match status" value="1"/>
</dbReference>
<feature type="binding site" evidence="10">
    <location>
        <position position="228"/>
    </location>
    <ligand>
        <name>substrate</name>
    </ligand>
</feature>
<comment type="similarity">
    <text evidence="11">Belongs to the OMP decarboxylase family.</text>
</comment>
<dbReference type="InterPro" id="IPR014732">
    <property type="entry name" value="OMPdecase"/>
</dbReference>
<evidence type="ECO:0000256" key="9">
    <source>
        <dbReference type="PIRSR" id="PIRSR614732-1"/>
    </source>
</evidence>
<evidence type="ECO:0000256" key="2">
    <source>
        <dbReference type="ARBA" id="ARBA00004861"/>
    </source>
</evidence>
<evidence type="ECO:0000256" key="3">
    <source>
        <dbReference type="ARBA" id="ARBA00012321"/>
    </source>
</evidence>
<name>A0A410P6A0_VELA1</name>
<dbReference type="GO" id="GO:0006207">
    <property type="term" value="P:'de novo' pyrimidine nucleobase biosynthetic process"/>
    <property type="evidence" value="ECO:0007669"/>
    <property type="project" value="InterPro"/>
</dbReference>
<keyword evidence="6 11" id="KW-0665">Pyrimidine biosynthesis</keyword>
<dbReference type="KEGG" id="vai:BU251_08245"/>
<dbReference type="GO" id="GO:0005829">
    <property type="term" value="C:cytosol"/>
    <property type="evidence" value="ECO:0007669"/>
    <property type="project" value="TreeGrafter"/>
</dbReference>
<comment type="pathway">
    <text evidence="2 11">Pyrimidine metabolism; UMP biosynthesis via de novo pathway; UMP from orotate: step 2/2.</text>
</comment>
<dbReference type="OrthoDB" id="9806203at2"/>
<gene>
    <name evidence="13" type="ORF">BU251_08245</name>
</gene>
<feature type="binding site" evidence="10">
    <location>
        <position position="208"/>
    </location>
    <ligand>
        <name>substrate</name>
    </ligand>
</feature>
<feature type="binding site" evidence="10">
    <location>
        <position position="199"/>
    </location>
    <ligand>
        <name>substrate</name>
    </ligand>
</feature>
<dbReference type="SUPFAM" id="SSF51366">
    <property type="entry name" value="Ribulose-phoshate binding barrel"/>
    <property type="match status" value="1"/>
</dbReference>
<keyword evidence="14" id="KW-1185">Reference proteome</keyword>
<comment type="catalytic activity">
    <reaction evidence="8 11">
        <text>orotidine 5'-phosphate + H(+) = UMP + CO2</text>
        <dbReference type="Rhea" id="RHEA:11596"/>
        <dbReference type="ChEBI" id="CHEBI:15378"/>
        <dbReference type="ChEBI" id="CHEBI:16526"/>
        <dbReference type="ChEBI" id="CHEBI:57538"/>
        <dbReference type="ChEBI" id="CHEBI:57865"/>
        <dbReference type="EC" id="4.1.1.23"/>
    </reaction>
</comment>
<protein>
    <recommendedName>
        <fullName evidence="4 11">Orotidine 5'-phosphate decarboxylase</fullName>
        <ecNumber evidence="3 11">4.1.1.23</ecNumber>
    </recommendedName>
</protein>
<keyword evidence="5 11" id="KW-0210">Decarboxylase</keyword>
<reference evidence="13 14" key="1">
    <citation type="submission" date="2017-01" db="EMBL/GenBank/DDBJ databases">
        <title>First insights into the biology of 'candidatus Vampirococcus archaeovorus'.</title>
        <authorList>
            <person name="Kizina J."/>
            <person name="Jordan S."/>
            <person name="Stueber K."/>
            <person name="Reinhardt R."/>
            <person name="Harder J."/>
        </authorList>
    </citation>
    <scope>NUCLEOTIDE SEQUENCE [LARGE SCALE GENOMIC DNA]</scope>
    <source>
        <strain evidence="13 14">LiM</strain>
    </source>
</reference>
<dbReference type="PANTHER" id="PTHR32119">
    <property type="entry name" value="OROTIDINE 5'-PHOSPHATE DECARBOXYLASE"/>
    <property type="match status" value="1"/>
</dbReference>
<dbReference type="InterPro" id="IPR013785">
    <property type="entry name" value="Aldolase_TIM"/>
</dbReference>
<dbReference type="SMART" id="SM00934">
    <property type="entry name" value="OMPdecase"/>
    <property type="match status" value="1"/>
</dbReference>
<evidence type="ECO:0000256" key="1">
    <source>
        <dbReference type="ARBA" id="ARBA00002356"/>
    </source>
</evidence>
<dbReference type="InterPro" id="IPR018089">
    <property type="entry name" value="OMPdecase_AS"/>
</dbReference>
<dbReference type="AlphaFoldDB" id="A0A410P6A0"/>
<evidence type="ECO:0000256" key="11">
    <source>
        <dbReference type="RuleBase" id="RU000512"/>
    </source>
</evidence>
<evidence type="ECO:0000256" key="6">
    <source>
        <dbReference type="ARBA" id="ARBA00022975"/>
    </source>
</evidence>
<dbReference type="Gene3D" id="3.20.20.70">
    <property type="entry name" value="Aldolase class I"/>
    <property type="match status" value="1"/>
</dbReference>
<dbReference type="GO" id="GO:0044205">
    <property type="term" value="P:'de novo' UMP biosynthetic process"/>
    <property type="evidence" value="ECO:0007669"/>
    <property type="project" value="UniProtKB-UniPathway"/>
</dbReference>
<dbReference type="GO" id="GO:0004590">
    <property type="term" value="F:orotidine-5'-phosphate decarboxylase activity"/>
    <property type="evidence" value="ECO:0007669"/>
    <property type="project" value="UniProtKB-EC"/>
</dbReference>
<feature type="domain" description="Orotidine 5'-phosphate decarboxylase" evidence="12">
    <location>
        <begin position="4"/>
        <end position="244"/>
    </location>
</feature>
<dbReference type="EC" id="4.1.1.23" evidence="3 11"/>
<dbReference type="InterPro" id="IPR011060">
    <property type="entry name" value="RibuloseP-bd_barrel"/>
</dbReference>
<dbReference type="UniPathway" id="UPA00070">
    <property type="reaction ID" value="UER00120"/>
</dbReference>
<evidence type="ECO:0000313" key="14">
    <source>
        <dbReference type="Proteomes" id="UP000287243"/>
    </source>
</evidence>